<organism evidence="2 3">
    <name type="scientific">Marinicella sediminis</name>
    <dbReference type="NCBI Taxonomy" id="1792834"/>
    <lineage>
        <taxon>Bacteria</taxon>
        <taxon>Pseudomonadati</taxon>
        <taxon>Pseudomonadota</taxon>
        <taxon>Gammaproteobacteria</taxon>
        <taxon>Lysobacterales</taxon>
        <taxon>Marinicellaceae</taxon>
        <taxon>Marinicella</taxon>
    </lineage>
</organism>
<dbReference type="PANTHER" id="PTHR37691">
    <property type="entry name" value="BLR3518 PROTEIN"/>
    <property type="match status" value="1"/>
</dbReference>
<proteinExistence type="predicted"/>
<dbReference type="InterPro" id="IPR003787">
    <property type="entry name" value="Sulphur_relay_DsrE/F-like"/>
</dbReference>
<sequence>MKRILISLTLLIFNNQLLAQNPSFNTGPVFDDFGAHAPVQQTAPLSKDSRFKIAFDVAKKAPESQRNRSMESAARFINMQVAAGVDVKNIELAVVVHGQAVQDLVKPGEGQSPTLQSTMIQQLVRHGVRFYVCGQSAAYYQVRSTDLLRGINMSLSAMTAHALLQQEGYSLNPF</sequence>
<feature type="signal peptide" evidence="1">
    <location>
        <begin position="1"/>
        <end position="19"/>
    </location>
</feature>
<dbReference type="Gene3D" id="3.40.1260.10">
    <property type="entry name" value="DsrEFH-like"/>
    <property type="match status" value="1"/>
</dbReference>
<dbReference type="PANTHER" id="PTHR37691:SF1">
    <property type="entry name" value="BLR3518 PROTEIN"/>
    <property type="match status" value="1"/>
</dbReference>
<comment type="caution">
    <text evidence="2">The sequence shown here is derived from an EMBL/GenBank/DDBJ whole genome shotgun (WGS) entry which is preliminary data.</text>
</comment>
<evidence type="ECO:0000313" key="3">
    <source>
        <dbReference type="Proteomes" id="UP001595533"/>
    </source>
</evidence>
<dbReference type="Proteomes" id="UP001595533">
    <property type="component" value="Unassembled WGS sequence"/>
</dbReference>
<dbReference type="InterPro" id="IPR027396">
    <property type="entry name" value="DsrEFH-like"/>
</dbReference>
<dbReference type="SUPFAM" id="SSF75169">
    <property type="entry name" value="DsrEFH-like"/>
    <property type="match status" value="1"/>
</dbReference>
<gene>
    <name evidence="2" type="ORF">ACFODZ_06160</name>
</gene>
<keyword evidence="3" id="KW-1185">Reference proteome</keyword>
<accession>A0ABV7J6R3</accession>
<evidence type="ECO:0000256" key="1">
    <source>
        <dbReference type="SAM" id="SignalP"/>
    </source>
</evidence>
<protein>
    <submittedName>
        <fullName evidence="2">DsrE family protein</fullName>
    </submittedName>
</protein>
<reference evidence="3" key="1">
    <citation type="journal article" date="2019" name="Int. J. Syst. Evol. Microbiol.">
        <title>The Global Catalogue of Microorganisms (GCM) 10K type strain sequencing project: providing services to taxonomists for standard genome sequencing and annotation.</title>
        <authorList>
            <consortium name="The Broad Institute Genomics Platform"/>
            <consortium name="The Broad Institute Genome Sequencing Center for Infectious Disease"/>
            <person name="Wu L."/>
            <person name="Ma J."/>
        </authorList>
    </citation>
    <scope>NUCLEOTIDE SEQUENCE [LARGE SCALE GENOMIC DNA]</scope>
    <source>
        <strain evidence="3">KCTC 42953</strain>
    </source>
</reference>
<dbReference type="Pfam" id="PF02635">
    <property type="entry name" value="DsrE"/>
    <property type="match status" value="1"/>
</dbReference>
<keyword evidence="1" id="KW-0732">Signal</keyword>
<name>A0ABV7J6R3_9GAMM</name>
<evidence type="ECO:0000313" key="2">
    <source>
        <dbReference type="EMBL" id="MFC3193818.1"/>
    </source>
</evidence>
<dbReference type="RefSeq" id="WP_077411385.1">
    <property type="nucleotide sequence ID" value="NZ_JBHRTS010000003.1"/>
</dbReference>
<feature type="chain" id="PRO_5045769823" evidence="1">
    <location>
        <begin position="20"/>
        <end position="174"/>
    </location>
</feature>
<dbReference type="EMBL" id="JBHRTS010000003">
    <property type="protein sequence ID" value="MFC3193818.1"/>
    <property type="molecule type" value="Genomic_DNA"/>
</dbReference>